<keyword evidence="3" id="KW-0808">Transferase</keyword>
<evidence type="ECO:0000256" key="5">
    <source>
        <dbReference type="ARBA" id="ARBA00022777"/>
    </source>
</evidence>
<dbReference type="GO" id="GO:0005524">
    <property type="term" value="F:ATP binding"/>
    <property type="evidence" value="ECO:0007669"/>
    <property type="project" value="UniProtKB-KW"/>
</dbReference>
<dbReference type="InterPro" id="IPR000961">
    <property type="entry name" value="AGC-kinase_C"/>
</dbReference>
<evidence type="ECO:0000313" key="11">
    <source>
        <dbReference type="Proteomes" id="UP000298493"/>
    </source>
</evidence>
<comment type="caution">
    <text evidence="10">The sequence shown here is derived from an EMBL/GenBank/DDBJ whole genome shotgun (WGS) entry which is preliminary data.</text>
</comment>
<dbReference type="InterPro" id="IPR045270">
    <property type="entry name" value="STKc_AGC"/>
</dbReference>
<feature type="region of interest" description="Disordered" evidence="7">
    <location>
        <begin position="13"/>
        <end position="47"/>
    </location>
</feature>
<dbReference type="FunFam" id="1.10.510.10:FF:000048">
    <property type="entry name" value="Protein kinase C"/>
    <property type="match status" value="1"/>
</dbReference>
<dbReference type="Proteomes" id="UP000298493">
    <property type="component" value="Unassembled WGS sequence"/>
</dbReference>
<dbReference type="PROSITE" id="PS50011">
    <property type="entry name" value="PROTEIN_KINASE_DOM"/>
    <property type="match status" value="1"/>
</dbReference>
<dbReference type="PANTHER" id="PTHR24351">
    <property type="entry name" value="RIBOSOMAL PROTEIN S6 KINASE"/>
    <property type="match status" value="1"/>
</dbReference>
<evidence type="ECO:0000313" key="10">
    <source>
        <dbReference type="EMBL" id="TID25251.1"/>
    </source>
</evidence>
<dbReference type="SMART" id="SM00220">
    <property type="entry name" value="S_TKc"/>
    <property type="match status" value="1"/>
</dbReference>
<dbReference type="InterPro" id="IPR011009">
    <property type="entry name" value="Kinase-like_dom_sf"/>
</dbReference>
<dbReference type="FunFam" id="3.30.200.20:FF:000222">
    <property type="entry name" value="Serine/threonine-protein kinase psk1"/>
    <property type="match status" value="1"/>
</dbReference>
<protein>
    <submittedName>
        <fullName evidence="10">Serine/threonine-protein kinase-like protein psk1</fullName>
    </submittedName>
</protein>
<feature type="region of interest" description="Disordered" evidence="7">
    <location>
        <begin position="111"/>
        <end position="150"/>
    </location>
</feature>
<dbReference type="AlphaFoldDB" id="A0A4Z1PI79"/>
<dbReference type="Pfam" id="PF00433">
    <property type="entry name" value="Pkinase_C"/>
    <property type="match status" value="1"/>
</dbReference>
<evidence type="ECO:0000256" key="1">
    <source>
        <dbReference type="ARBA" id="ARBA00022527"/>
    </source>
</evidence>
<evidence type="ECO:0000256" key="3">
    <source>
        <dbReference type="ARBA" id="ARBA00022679"/>
    </source>
</evidence>
<evidence type="ECO:0000256" key="4">
    <source>
        <dbReference type="ARBA" id="ARBA00022741"/>
    </source>
</evidence>
<accession>A0A4Z1PI79</accession>
<dbReference type="PROSITE" id="PS00108">
    <property type="entry name" value="PROTEIN_KINASE_ST"/>
    <property type="match status" value="1"/>
</dbReference>
<reference evidence="10 11" key="1">
    <citation type="submission" date="2019-04" db="EMBL/GenBank/DDBJ databases">
        <title>High contiguity whole genome sequence and gene annotation resource for two Venturia nashicola isolates.</title>
        <authorList>
            <person name="Prokchorchik M."/>
            <person name="Won K."/>
            <person name="Lee Y."/>
            <person name="Choi E.D."/>
            <person name="Segonzac C."/>
            <person name="Sohn K.H."/>
        </authorList>
    </citation>
    <scope>NUCLEOTIDE SEQUENCE [LARGE SCALE GENOMIC DNA]</scope>
    <source>
        <strain evidence="10 11">PRI2</strain>
    </source>
</reference>
<evidence type="ECO:0000259" key="8">
    <source>
        <dbReference type="PROSITE" id="PS50011"/>
    </source>
</evidence>
<feature type="domain" description="AGC-kinase C-terminal" evidence="9">
    <location>
        <begin position="502"/>
        <end position="580"/>
    </location>
</feature>
<dbReference type="Gene3D" id="1.10.510.10">
    <property type="entry name" value="Transferase(Phosphotransferase) domain 1"/>
    <property type="match status" value="1"/>
</dbReference>
<dbReference type="SUPFAM" id="SSF56112">
    <property type="entry name" value="Protein kinase-like (PK-like)"/>
    <property type="match status" value="1"/>
</dbReference>
<dbReference type="InterPro" id="IPR000719">
    <property type="entry name" value="Prot_kinase_dom"/>
</dbReference>
<keyword evidence="1" id="KW-0723">Serine/threonine-protein kinase</keyword>
<keyword evidence="6" id="KW-0067">ATP-binding</keyword>
<keyword evidence="5 10" id="KW-0418">Kinase</keyword>
<dbReference type="SMART" id="SM00133">
    <property type="entry name" value="S_TK_X"/>
    <property type="match status" value="1"/>
</dbReference>
<feature type="domain" description="Protein kinase" evidence="8">
    <location>
        <begin position="240"/>
        <end position="501"/>
    </location>
</feature>
<evidence type="ECO:0000256" key="7">
    <source>
        <dbReference type="SAM" id="MobiDB-lite"/>
    </source>
</evidence>
<organism evidence="10 11">
    <name type="scientific">Venturia nashicola</name>
    <dbReference type="NCBI Taxonomy" id="86259"/>
    <lineage>
        <taxon>Eukaryota</taxon>
        <taxon>Fungi</taxon>
        <taxon>Dikarya</taxon>
        <taxon>Ascomycota</taxon>
        <taxon>Pezizomycotina</taxon>
        <taxon>Dothideomycetes</taxon>
        <taxon>Pleosporomycetidae</taxon>
        <taxon>Venturiales</taxon>
        <taxon>Venturiaceae</taxon>
        <taxon>Venturia</taxon>
    </lineage>
</organism>
<gene>
    <name evidence="10" type="ORF">E6O75_ATG04456</name>
</gene>
<dbReference type="Gene3D" id="3.30.200.20">
    <property type="entry name" value="Phosphorylase Kinase, domain 1"/>
    <property type="match status" value="1"/>
</dbReference>
<evidence type="ECO:0000256" key="2">
    <source>
        <dbReference type="ARBA" id="ARBA00022553"/>
    </source>
</evidence>
<name>A0A4Z1PI79_9PEZI</name>
<evidence type="ECO:0000256" key="6">
    <source>
        <dbReference type="ARBA" id="ARBA00022840"/>
    </source>
</evidence>
<dbReference type="STRING" id="86259.A0A4Z1PI79"/>
<keyword evidence="4" id="KW-0547">Nucleotide-binding</keyword>
<feature type="region of interest" description="Disordered" evidence="7">
    <location>
        <begin position="168"/>
        <end position="196"/>
    </location>
</feature>
<keyword evidence="11" id="KW-1185">Reference proteome</keyword>
<dbReference type="Pfam" id="PF00069">
    <property type="entry name" value="Pkinase"/>
    <property type="match status" value="1"/>
</dbReference>
<proteinExistence type="predicted"/>
<dbReference type="CDD" id="cd05123">
    <property type="entry name" value="STKc_AGC"/>
    <property type="match status" value="1"/>
</dbReference>
<sequence length="584" mass="64744">MTMFTFDEGEILEGAGTAGNSGSTKEIQIESPEALRPSSRAVNGLRTSAASPPIRIASQSPMRLNSLTVGDDNDVVKLDLDKVRKKAAKKKRRNQAQGPAAAAVQTIRGFQTPLGSGGEESDFSVASTPKMGPRRDFSSVASSPAMRPMTPSGISTLKLKLDSLSIGNRSPCATPRSLRREFSNTGSSGSDSDKTEMDTYEVPLDQDFVSPDVRSRSFLGTTEGGIKRDTMVRKMAAEDFEPLKCLGKGSFGTVHLVRQQNSGRLFAQKQFKKASLVVHKRLVEQTKTERQILESVNRHPFVVKLFYAFQDHEKLYLILEYAQGGELFHHLKMERMFDEPTAAFYMAEMILALEHLHRNLGVVYRDLKPENCLLDAEGHLLLTDFGLSKVSVDDDTKCNSFLGTVDYMAPEIIAGKEYSFAVDWWSLGALAFDLLTGKPPFGGNNNAKIEQAIVHKKLVVPYFLGPNAKDVLIRFLRKEPQKRLGYNMPKDLTTMKNHGFFKAIDWRKLARREVEPPIQPLITDPELAENFDEEFTDLAVSPVVARKSFSDALEESLADQQANPFGGFSFVASESLLASEDFLL</sequence>
<keyword evidence="2" id="KW-0597">Phosphoprotein</keyword>
<dbReference type="InterPro" id="IPR008271">
    <property type="entry name" value="Ser/Thr_kinase_AS"/>
</dbReference>
<dbReference type="GO" id="GO:0004674">
    <property type="term" value="F:protein serine/threonine kinase activity"/>
    <property type="evidence" value="ECO:0007669"/>
    <property type="project" value="UniProtKB-KW"/>
</dbReference>
<dbReference type="EMBL" id="SNSC02000004">
    <property type="protein sequence ID" value="TID25251.1"/>
    <property type="molecule type" value="Genomic_DNA"/>
</dbReference>
<dbReference type="InterPro" id="IPR017892">
    <property type="entry name" value="Pkinase_C"/>
</dbReference>
<dbReference type="PROSITE" id="PS51285">
    <property type="entry name" value="AGC_KINASE_CTER"/>
    <property type="match status" value="1"/>
</dbReference>
<evidence type="ECO:0000259" key="9">
    <source>
        <dbReference type="PROSITE" id="PS51285"/>
    </source>
</evidence>